<dbReference type="GO" id="GO:0008270">
    <property type="term" value="F:zinc ion binding"/>
    <property type="evidence" value="ECO:0007669"/>
    <property type="project" value="UniProtKB-KW"/>
</dbReference>
<dbReference type="Proteomes" id="UP001370490">
    <property type="component" value="Unassembled WGS sequence"/>
</dbReference>
<protein>
    <recommendedName>
        <fullName evidence="3">C2H2-type domain-containing protein</fullName>
    </recommendedName>
</protein>
<keyword evidence="1" id="KW-0862">Zinc</keyword>
<sequence>MAASYGVPPIPESSDSINSEKEKLEEKPAMDIHVVEEGSQISDKKDKHACLFCHKRFPSNKGLYGHMRCHPERFWRGINPPDLNIKDLSGCLKGWSVTGKRGRGNIQLRNPNSDNYEGRMSLAKGASINSNSSDERKRKRESELETDCDASERMKIRADLLSKLLKIDKTLLREGDLLDSTFQRCLEKGFTKGWFIPELLSMNKASSNSEKDGSGSASENSSNQVDHSAGEEEAAEVEKKQVYKCTTCNKSFPSHQALGGHRSSHNKSNSIEKNQSGSSIQGTQTSEVNKTLSSGESKVVVVEHVCKICKRTFPTGQALGGHKRLHYTPRPSLPVQLSPAQERENTPTTQMPLNFDLNQCADSEDDALYELRLGYPC</sequence>
<dbReference type="AlphaFoldDB" id="A0AAN8ZED8"/>
<gene>
    <name evidence="4" type="ORF">RJ641_034852</name>
</gene>
<feature type="region of interest" description="Disordered" evidence="2">
    <location>
        <begin position="102"/>
        <end position="148"/>
    </location>
</feature>
<feature type="compositionally biased region" description="Basic and acidic residues" evidence="2">
    <location>
        <begin position="133"/>
        <end position="143"/>
    </location>
</feature>
<feature type="domain" description="C2H2-type" evidence="3">
    <location>
        <begin position="48"/>
        <end position="70"/>
    </location>
</feature>
<dbReference type="Gene3D" id="3.30.160.60">
    <property type="entry name" value="Classic Zinc Finger"/>
    <property type="match status" value="1"/>
</dbReference>
<dbReference type="SUPFAM" id="SSF57667">
    <property type="entry name" value="beta-beta-alpha zinc fingers"/>
    <property type="match status" value="2"/>
</dbReference>
<dbReference type="PANTHER" id="PTHR47591">
    <property type="entry name" value="ZINC FINGER PROTEIN ZAT2-RELATED"/>
    <property type="match status" value="1"/>
</dbReference>
<feature type="region of interest" description="Disordered" evidence="2">
    <location>
        <begin position="254"/>
        <end position="294"/>
    </location>
</feature>
<evidence type="ECO:0000256" key="2">
    <source>
        <dbReference type="SAM" id="MobiDB-lite"/>
    </source>
</evidence>
<keyword evidence="5" id="KW-1185">Reference proteome</keyword>
<keyword evidence="1" id="KW-0863">Zinc-finger</keyword>
<feature type="compositionally biased region" description="Polar residues" evidence="2">
    <location>
        <begin position="215"/>
        <end position="226"/>
    </location>
</feature>
<evidence type="ECO:0000256" key="1">
    <source>
        <dbReference type="PROSITE-ProRule" id="PRU00042"/>
    </source>
</evidence>
<feature type="compositionally biased region" description="Low complexity" evidence="2">
    <location>
        <begin position="275"/>
        <end position="286"/>
    </location>
</feature>
<dbReference type="SMART" id="SM00355">
    <property type="entry name" value="ZnF_C2H2"/>
    <property type="match status" value="3"/>
</dbReference>
<feature type="domain" description="C2H2-type" evidence="3">
    <location>
        <begin position="304"/>
        <end position="331"/>
    </location>
</feature>
<dbReference type="PROSITE" id="PS50157">
    <property type="entry name" value="ZINC_FINGER_C2H2_2"/>
    <property type="match status" value="3"/>
</dbReference>
<evidence type="ECO:0000259" key="3">
    <source>
        <dbReference type="PROSITE" id="PS50157"/>
    </source>
</evidence>
<dbReference type="EMBL" id="JBAMMX010000008">
    <property type="protein sequence ID" value="KAK6934697.1"/>
    <property type="molecule type" value="Genomic_DNA"/>
</dbReference>
<feature type="compositionally biased region" description="Basic and acidic residues" evidence="2">
    <location>
        <begin position="18"/>
        <end position="29"/>
    </location>
</feature>
<reference evidence="4 5" key="1">
    <citation type="submission" date="2023-12" db="EMBL/GenBank/DDBJ databases">
        <title>A high-quality genome assembly for Dillenia turbinata (Dilleniales).</title>
        <authorList>
            <person name="Chanderbali A."/>
        </authorList>
    </citation>
    <scope>NUCLEOTIDE SEQUENCE [LARGE SCALE GENOMIC DNA]</scope>
    <source>
        <strain evidence="4">LSX21</strain>
        <tissue evidence="4">Leaf</tissue>
    </source>
</reference>
<feature type="region of interest" description="Disordered" evidence="2">
    <location>
        <begin position="1"/>
        <end position="29"/>
    </location>
</feature>
<dbReference type="PANTHER" id="PTHR47591:SF1">
    <property type="entry name" value="ZINC FINGER PROTEIN ZAT2-RELATED"/>
    <property type="match status" value="1"/>
</dbReference>
<evidence type="ECO:0000313" key="4">
    <source>
        <dbReference type="EMBL" id="KAK6934697.1"/>
    </source>
</evidence>
<proteinExistence type="predicted"/>
<dbReference type="InterPro" id="IPR013087">
    <property type="entry name" value="Znf_C2H2_type"/>
</dbReference>
<dbReference type="InterPro" id="IPR036236">
    <property type="entry name" value="Znf_C2H2_sf"/>
</dbReference>
<keyword evidence="1" id="KW-0479">Metal-binding</keyword>
<accession>A0AAN8ZED8</accession>
<feature type="region of interest" description="Disordered" evidence="2">
    <location>
        <begin position="205"/>
        <end position="233"/>
    </location>
</feature>
<name>A0AAN8ZED8_9MAGN</name>
<dbReference type="Pfam" id="PF13912">
    <property type="entry name" value="zf-C2H2_6"/>
    <property type="match status" value="3"/>
</dbReference>
<feature type="domain" description="C2H2-type" evidence="3">
    <location>
        <begin position="243"/>
        <end position="270"/>
    </location>
</feature>
<evidence type="ECO:0000313" key="5">
    <source>
        <dbReference type="Proteomes" id="UP001370490"/>
    </source>
</evidence>
<feature type="region of interest" description="Disordered" evidence="2">
    <location>
        <begin position="321"/>
        <end position="351"/>
    </location>
</feature>
<comment type="caution">
    <text evidence="4">The sequence shown here is derived from an EMBL/GenBank/DDBJ whole genome shotgun (WGS) entry which is preliminary data.</text>
</comment>
<organism evidence="4 5">
    <name type="scientific">Dillenia turbinata</name>
    <dbReference type="NCBI Taxonomy" id="194707"/>
    <lineage>
        <taxon>Eukaryota</taxon>
        <taxon>Viridiplantae</taxon>
        <taxon>Streptophyta</taxon>
        <taxon>Embryophyta</taxon>
        <taxon>Tracheophyta</taxon>
        <taxon>Spermatophyta</taxon>
        <taxon>Magnoliopsida</taxon>
        <taxon>eudicotyledons</taxon>
        <taxon>Gunneridae</taxon>
        <taxon>Pentapetalae</taxon>
        <taxon>Dilleniales</taxon>
        <taxon>Dilleniaceae</taxon>
        <taxon>Dillenia</taxon>
    </lineage>
</organism>
<dbReference type="PROSITE" id="PS00028">
    <property type="entry name" value="ZINC_FINGER_C2H2_1"/>
    <property type="match status" value="3"/>
</dbReference>